<feature type="region of interest" description="Disordered" evidence="1">
    <location>
        <begin position="314"/>
        <end position="335"/>
    </location>
</feature>
<comment type="caution">
    <text evidence="3">The sequence shown here is derived from an EMBL/GenBank/DDBJ whole genome shotgun (WGS) entry which is preliminary data.</text>
</comment>
<dbReference type="EMBL" id="LIUT01000003">
    <property type="protein sequence ID" value="KOR82413.1"/>
    <property type="molecule type" value="Genomic_DNA"/>
</dbReference>
<evidence type="ECO:0000256" key="2">
    <source>
        <dbReference type="SAM" id="Phobius"/>
    </source>
</evidence>
<feature type="transmembrane region" description="Helical" evidence="2">
    <location>
        <begin position="21"/>
        <end position="43"/>
    </location>
</feature>
<protein>
    <submittedName>
        <fullName evidence="3">Uncharacterized protein</fullName>
    </submittedName>
</protein>
<keyword evidence="4" id="KW-1185">Reference proteome</keyword>
<accession>A0A0M1NJJ2</accession>
<feature type="compositionally biased region" description="Polar residues" evidence="1">
    <location>
        <begin position="316"/>
        <end position="335"/>
    </location>
</feature>
<proteinExistence type="predicted"/>
<keyword evidence="2" id="KW-0472">Membrane</keyword>
<sequence>MLKRERERSVRRKRNRQRSTDGSVSVFLIIALAAVFMFVAVFIDYSRIAAMKVQSERLTRAAVRSVMSAYDPQLQKEYGLYALGDSSGDLIMGNVLNETLNPGNRSDAFSLMALELDSSGLELQRELGTYDIFNRQIIEDMKYKAPIDFTLELVNKFKPMSQGMKEASNTVDVLKKLRKLYDKREDALDEMLAKQRKAGANAMKLSKLVMDPPGQSIPDTSLGGSVYSAADLASQYEDYKVKEQEDADRPPKEKQYTLLLMAYRSAMSSMGSQISREVSQLQRENQKLLADAHKLWGEARDLNEEMKQVIKDSENRSSNVGYDQVTNDVTPGSTNSSAVEAEMIESIRKQADKLIHDDGFLNGFRQEIENQERRFQQVIQAVSSLQSSWGGEGMKGPILEASRSLQGFISSYGVSGSGNIIDRQQAALEQFRTSDKERKAMEKQAKQKLKEATKVIESLNGLNGNHQAIMDEFRELQQYYDDSLQFNAEADSMNKGRPMDDDPYDAGKNAMDNMDGMFGFMGNVLGGVRDELFQNEYAVHYFQHFDIGNLSGIVGGSQSGGDMIEEFAIGNQEVEYILYGFHNPAGNIAAAYGEIFASRLAIRTMEGFIVNSKLGNPLAILAAAILYGIEKAIEDMIRLCQKGSVQLSKYVPVELTYRDHLRIFMFIHSNNEKKMSRMLALIRLNTGINPAERFTYASGEVSTAMRLWFLPGVTKAIGVVFGNDGDEVQGNRYLVKRQADFSY</sequence>
<dbReference type="PATRIC" id="fig|1705565.3.peg.5750"/>
<dbReference type="RefSeq" id="WP_054404027.1">
    <property type="nucleotide sequence ID" value="NZ_LIUT01000003.1"/>
</dbReference>
<reference evidence="4" key="1">
    <citation type="submission" date="2015-08" db="EMBL/GenBank/DDBJ databases">
        <title>Genome sequencing project for genomic taxonomy and phylogenomics of Bacillus-like bacteria.</title>
        <authorList>
            <person name="Liu B."/>
            <person name="Wang J."/>
            <person name="Zhu Y."/>
            <person name="Liu G."/>
            <person name="Chen Q."/>
            <person name="Chen Z."/>
            <person name="Lan J."/>
            <person name="Che J."/>
            <person name="Ge C."/>
            <person name="Shi H."/>
            <person name="Pan Z."/>
            <person name="Liu X."/>
        </authorList>
    </citation>
    <scope>NUCLEOTIDE SEQUENCE [LARGE SCALE GENOMIC DNA]</scope>
    <source>
        <strain evidence="4">FJAT-22460</strain>
    </source>
</reference>
<organism evidence="3 4">
    <name type="scientific">Paenibacillus solani</name>
    <dbReference type="NCBI Taxonomy" id="1705565"/>
    <lineage>
        <taxon>Bacteria</taxon>
        <taxon>Bacillati</taxon>
        <taxon>Bacillota</taxon>
        <taxon>Bacilli</taxon>
        <taxon>Bacillales</taxon>
        <taxon>Paenibacillaceae</taxon>
        <taxon>Paenibacillus</taxon>
    </lineage>
</organism>
<name>A0A0M1NJJ2_9BACL</name>
<evidence type="ECO:0000313" key="3">
    <source>
        <dbReference type="EMBL" id="KOR82413.1"/>
    </source>
</evidence>
<keyword evidence="2" id="KW-1133">Transmembrane helix</keyword>
<evidence type="ECO:0000256" key="1">
    <source>
        <dbReference type="SAM" id="MobiDB-lite"/>
    </source>
</evidence>
<dbReference type="Proteomes" id="UP000036932">
    <property type="component" value="Unassembled WGS sequence"/>
</dbReference>
<dbReference type="AlphaFoldDB" id="A0A0M1NJJ2"/>
<evidence type="ECO:0000313" key="4">
    <source>
        <dbReference type="Proteomes" id="UP000036932"/>
    </source>
</evidence>
<keyword evidence="2" id="KW-0812">Transmembrane</keyword>
<gene>
    <name evidence="3" type="ORF">AM231_18985</name>
</gene>